<dbReference type="EMBL" id="BKAJ01000084">
    <property type="protein sequence ID" value="GEP57662.1"/>
    <property type="molecule type" value="Genomic_DNA"/>
</dbReference>
<dbReference type="PANTHER" id="PTHR28026:SF9">
    <property type="entry name" value="2-HYDROXY-PALMITIC ACID DIOXYGENASE MPO1"/>
    <property type="match status" value="1"/>
</dbReference>
<keyword evidence="1" id="KW-0812">Transmembrane</keyword>
<keyword evidence="1" id="KW-0472">Membrane</keyword>
<dbReference type="GO" id="GO:0046521">
    <property type="term" value="P:sphingoid catabolic process"/>
    <property type="evidence" value="ECO:0007669"/>
    <property type="project" value="TreeGrafter"/>
</dbReference>
<organism evidence="2 3">
    <name type="scientific">Reyranella soli</name>
    <dbReference type="NCBI Taxonomy" id="1230389"/>
    <lineage>
        <taxon>Bacteria</taxon>
        <taxon>Pseudomonadati</taxon>
        <taxon>Pseudomonadota</taxon>
        <taxon>Alphaproteobacteria</taxon>
        <taxon>Hyphomicrobiales</taxon>
        <taxon>Reyranellaceae</taxon>
        <taxon>Reyranella</taxon>
    </lineage>
</organism>
<evidence type="ECO:0000313" key="2">
    <source>
        <dbReference type="EMBL" id="GEP57662.1"/>
    </source>
</evidence>
<proteinExistence type="predicted"/>
<evidence type="ECO:0000313" key="3">
    <source>
        <dbReference type="Proteomes" id="UP000321058"/>
    </source>
</evidence>
<accession>A0A512NFG7</accession>
<dbReference type="RefSeq" id="WP_147152167.1">
    <property type="nucleotide sequence ID" value="NZ_BKAJ01000084.1"/>
</dbReference>
<dbReference type="Proteomes" id="UP000321058">
    <property type="component" value="Unassembled WGS sequence"/>
</dbReference>
<name>A0A512NFG7_9HYPH</name>
<feature type="transmembrane region" description="Helical" evidence="1">
    <location>
        <begin position="134"/>
        <end position="152"/>
    </location>
</feature>
<gene>
    <name evidence="2" type="ORF">RSO01_48280</name>
</gene>
<dbReference type="OrthoDB" id="5515308at2"/>
<evidence type="ECO:0000256" key="1">
    <source>
        <dbReference type="SAM" id="Phobius"/>
    </source>
</evidence>
<dbReference type="InterPro" id="IPR009305">
    <property type="entry name" value="Mpo1-like"/>
</dbReference>
<keyword evidence="1" id="KW-1133">Transmembrane helix</keyword>
<dbReference type="PANTHER" id="PTHR28026">
    <property type="entry name" value="DUF962 DOMAIN PROTEIN (AFU_ORTHOLOGUE AFUA_8G05310)"/>
    <property type="match status" value="1"/>
</dbReference>
<keyword evidence="3" id="KW-1185">Reference proteome</keyword>
<feature type="transmembrane region" description="Helical" evidence="1">
    <location>
        <begin position="58"/>
        <end position="89"/>
    </location>
</feature>
<sequence length="170" mass="18749">MANELFRSQLASYASVHRDWRNKATHFVGIPIIVFSLLLLLSLWRFEVGDRQWTLSLAITIVAVLGWMALDLGIGIVMGLIMAVAWYAAEALAGALGSAQAVWIAFIALFVGGWVLQFLGHHYEGKRPALLDNIFQAFIGPMFLVAEAMVVMGQRRDLAEVMGESDVTAR</sequence>
<protein>
    <submittedName>
        <fullName evidence="2">Membrane protein</fullName>
    </submittedName>
</protein>
<feature type="transmembrane region" description="Helical" evidence="1">
    <location>
        <begin position="27"/>
        <end position="46"/>
    </location>
</feature>
<reference evidence="2 3" key="1">
    <citation type="submission" date="2019-07" db="EMBL/GenBank/DDBJ databases">
        <title>Whole genome shotgun sequence of Reyranella soli NBRC 108950.</title>
        <authorList>
            <person name="Hosoyama A."/>
            <person name="Uohara A."/>
            <person name="Ohji S."/>
            <person name="Ichikawa N."/>
        </authorList>
    </citation>
    <scope>NUCLEOTIDE SEQUENCE [LARGE SCALE GENOMIC DNA]</scope>
    <source>
        <strain evidence="2 3">NBRC 108950</strain>
    </source>
</reference>
<dbReference type="Pfam" id="PF06127">
    <property type="entry name" value="Mpo1-like"/>
    <property type="match status" value="1"/>
</dbReference>
<dbReference type="GO" id="GO:0016020">
    <property type="term" value="C:membrane"/>
    <property type="evidence" value="ECO:0007669"/>
    <property type="project" value="GOC"/>
</dbReference>
<feature type="transmembrane region" description="Helical" evidence="1">
    <location>
        <begin position="101"/>
        <end position="119"/>
    </location>
</feature>
<comment type="caution">
    <text evidence="2">The sequence shown here is derived from an EMBL/GenBank/DDBJ whole genome shotgun (WGS) entry which is preliminary data.</text>
</comment>
<dbReference type="AlphaFoldDB" id="A0A512NFG7"/>